<dbReference type="InterPro" id="IPR001633">
    <property type="entry name" value="EAL_dom"/>
</dbReference>
<organism evidence="2 3">
    <name type="scientific">Anaerobutyricum soehngenii</name>
    <dbReference type="NCBI Taxonomy" id="105843"/>
    <lineage>
        <taxon>Bacteria</taxon>
        <taxon>Bacillati</taxon>
        <taxon>Bacillota</taxon>
        <taxon>Clostridia</taxon>
        <taxon>Lachnospirales</taxon>
        <taxon>Lachnospiraceae</taxon>
        <taxon>Anaerobutyricum</taxon>
    </lineage>
</organism>
<name>A0ABS3ZHG9_9FIRM</name>
<dbReference type="Gene3D" id="3.20.20.450">
    <property type="entry name" value="EAL domain"/>
    <property type="match status" value="1"/>
</dbReference>
<dbReference type="Proteomes" id="UP001315001">
    <property type="component" value="Unassembled WGS sequence"/>
</dbReference>
<dbReference type="EMBL" id="JAFIQO010000110">
    <property type="protein sequence ID" value="MBP0056747.1"/>
    <property type="molecule type" value="Genomic_DNA"/>
</dbReference>
<sequence>MAQRLVVMMDDFGCGYSSLNMLKNIPVDVLKLDMRFLQFKEEERQKSANILEAIINHCRLRSLRNC</sequence>
<evidence type="ECO:0000313" key="2">
    <source>
        <dbReference type="EMBL" id="MBP0056747.1"/>
    </source>
</evidence>
<evidence type="ECO:0000313" key="3">
    <source>
        <dbReference type="Proteomes" id="UP001315001"/>
    </source>
</evidence>
<keyword evidence="3" id="KW-1185">Reference proteome</keyword>
<dbReference type="InterPro" id="IPR052155">
    <property type="entry name" value="Biofilm_reg_signaling"/>
</dbReference>
<gene>
    <name evidence="2" type="ORF">JYQ75_04930</name>
</gene>
<accession>A0ABS3ZHG9</accession>
<dbReference type="PROSITE" id="PS50883">
    <property type="entry name" value="EAL"/>
    <property type="match status" value="1"/>
</dbReference>
<dbReference type="InterPro" id="IPR035919">
    <property type="entry name" value="EAL_sf"/>
</dbReference>
<proteinExistence type="predicted"/>
<dbReference type="Pfam" id="PF00563">
    <property type="entry name" value="EAL"/>
    <property type="match status" value="1"/>
</dbReference>
<dbReference type="PANTHER" id="PTHR44757">
    <property type="entry name" value="DIGUANYLATE CYCLASE DGCP"/>
    <property type="match status" value="1"/>
</dbReference>
<dbReference type="PANTHER" id="PTHR44757:SF2">
    <property type="entry name" value="BIOFILM ARCHITECTURE MAINTENANCE PROTEIN MBAA"/>
    <property type="match status" value="1"/>
</dbReference>
<reference evidence="2 3" key="1">
    <citation type="submission" date="2021-02" db="EMBL/GenBank/DDBJ databases">
        <title>Lactate utilizing bacteria of the human gut.</title>
        <authorList>
            <person name="Sheridan P.O."/>
        </authorList>
    </citation>
    <scope>NUCLEOTIDE SEQUENCE [LARGE SCALE GENOMIC DNA]</scope>
    <source>
        <strain evidence="2 3">HTF-83D</strain>
    </source>
</reference>
<comment type="caution">
    <text evidence="2">The sequence shown here is derived from an EMBL/GenBank/DDBJ whole genome shotgun (WGS) entry which is preliminary data.</text>
</comment>
<dbReference type="RefSeq" id="WP_147608623.1">
    <property type="nucleotide sequence ID" value="NZ_JAFIQO010000110.1"/>
</dbReference>
<feature type="domain" description="EAL" evidence="1">
    <location>
        <begin position="1"/>
        <end position="66"/>
    </location>
</feature>
<dbReference type="SUPFAM" id="SSF141868">
    <property type="entry name" value="EAL domain-like"/>
    <property type="match status" value="1"/>
</dbReference>
<evidence type="ECO:0000259" key="1">
    <source>
        <dbReference type="PROSITE" id="PS50883"/>
    </source>
</evidence>
<protein>
    <submittedName>
        <fullName evidence="2">EAL domain-containing protein</fullName>
    </submittedName>
</protein>